<evidence type="ECO:0000313" key="2">
    <source>
        <dbReference type="Proteomes" id="UP001178507"/>
    </source>
</evidence>
<keyword evidence="2" id="KW-1185">Reference proteome</keyword>
<evidence type="ECO:0000313" key="1">
    <source>
        <dbReference type="EMBL" id="CAJ1395905.1"/>
    </source>
</evidence>
<sequence>MGDCCSSLALCEADKLEKPLSFAEYVEVDASPFPTRPKAASAGFPRGATPEQLLELLRQTLKARQLQMKDLPEPKSSEFTQLLQELGFESALDRVKLGKMVTRERTGEAANVANAESSANVSFDTLEYEEMSRLQKAEAKYLIKDFVKCMIQGRYLQTVKAGSGEIVDCLATLNKKVDRLVLACGQAASEVRLAEISEVTVSSEGVSVLGLGGEIPLLLPEEERETFANALAILAHRAARTEKLQ</sequence>
<dbReference type="AlphaFoldDB" id="A0AA36IXT6"/>
<reference evidence="1" key="1">
    <citation type="submission" date="2023-08" db="EMBL/GenBank/DDBJ databases">
        <authorList>
            <person name="Chen Y."/>
            <person name="Shah S."/>
            <person name="Dougan E. K."/>
            <person name="Thang M."/>
            <person name="Chan C."/>
        </authorList>
    </citation>
    <scope>NUCLEOTIDE SEQUENCE</scope>
</reference>
<accession>A0AA36IXT6</accession>
<protein>
    <submittedName>
        <fullName evidence="1">Uncharacterized protein</fullName>
    </submittedName>
</protein>
<dbReference type="Proteomes" id="UP001178507">
    <property type="component" value="Unassembled WGS sequence"/>
</dbReference>
<comment type="caution">
    <text evidence="1">The sequence shown here is derived from an EMBL/GenBank/DDBJ whole genome shotgun (WGS) entry which is preliminary data.</text>
</comment>
<name>A0AA36IXT6_9DINO</name>
<organism evidence="1 2">
    <name type="scientific">Effrenium voratum</name>
    <dbReference type="NCBI Taxonomy" id="2562239"/>
    <lineage>
        <taxon>Eukaryota</taxon>
        <taxon>Sar</taxon>
        <taxon>Alveolata</taxon>
        <taxon>Dinophyceae</taxon>
        <taxon>Suessiales</taxon>
        <taxon>Symbiodiniaceae</taxon>
        <taxon>Effrenium</taxon>
    </lineage>
</organism>
<proteinExistence type="predicted"/>
<gene>
    <name evidence="1" type="ORF">EVOR1521_LOCUS20227</name>
</gene>
<dbReference type="EMBL" id="CAUJNA010003214">
    <property type="protein sequence ID" value="CAJ1395905.1"/>
    <property type="molecule type" value="Genomic_DNA"/>
</dbReference>